<dbReference type="GO" id="GO:0006935">
    <property type="term" value="P:chemotaxis"/>
    <property type="evidence" value="ECO:0007669"/>
    <property type="project" value="InterPro"/>
</dbReference>
<comment type="similarity">
    <text evidence="3">Belongs to the methyl-accepting chemotaxis (MCP) protein family.</text>
</comment>
<accession>A0A075P003</accession>
<feature type="transmembrane region" description="Helical" evidence="5">
    <location>
        <begin position="12"/>
        <end position="30"/>
    </location>
</feature>
<evidence type="ECO:0000256" key="3">
    <source>
        <dbReference type="ARBA" id="ARBA00029447"/>
    </source>
</evidence>
<dbReference type="PROSITE" id="PS50111">
    <property type="entry name" value="CHEMOTAXIS_TRANSDUC_2"/>
    <property type="match status" value="1"/>
</dbReference>
<dbReference type="InterPro" id="IPR004089">
    <property type="entry name" value="MCPsignal_dom"/>
</dbReference>
<dbReference type="PRINTS" id="PR00260">
    <property type="entry name" value="CHEMTRNSDUCR"/>
</dbReference>
<dbReference type="GO" id="GO:0007165">
    <property type="term" value="P:signal transduction"/>
    <property type="evidence" value="ECO:0007669"/>
    <property type="project" value="UniProtKB-KW"/>
</dbReference>
<dbReference type="Pfam" id="PF00015">
    <property type="entry name" value="MCPsignal"/>
    <property type="match status" value="1"/>
</dbReference>
<keyword evidence="5" id="KW-0812">Transmembrane</keyword>
<dbReference type="Gene3D" id="1.10.287.950">
    <property type="entry name" value="Methyl-accepting chemotaxis protein"/>
    <property type="match status" value="1"/>
</dbReference>
<dbReference type="PANTHER" id="PTHR32089">
    <property type="entry name" value="METHYL-ACCEPTING CHEMOTAXIS PROTEIN MCPB"/>
    <property type="match status" value="1"/>
</dbReference>
<keyword evidence="8" id="KW-1185">Reference proteome</keyword>
<organism evidence="7 8">
    <name type="scientific">Alteromonas australica</name>
    <dbReference type="NCBI Taxonomy" id="589873"/>
    <lineage>
        <taxon>Bacteria</taxon>
        <taxon>Pseudomonadati</taxon>
        <taxon>Pseudomonadota</taxon>
        <taxon>Gammaproteobacteria</taxon>
        <taxon>Alteromonadales</taxon>
        <taxon>Alteromonadaceae</taxon>
        <taxon>Alteromonas/Salinimonas group</taxon>
        <taxon>Alteromonas</taxon>
    </lineage>
</organism>
<feature type="transmembrane region" description="Helical" evidence="5">
    <location>
        <begin position="178"/>
        <end position="197"/>
    </location>
</feature>
<keyword evidence="2 4" id="KW-0807">Transducer</keyword>
<dbReference type="Proteomes" id="UP000056090">
    <property type="component" value="Chromosome"/>
</dbReference>
<comment type="subcellular location">
    <subcellularLocation>
        <location evidence="1">Membrane</location>
    </subcellularLocation>
</comment>
<reference evidence="7 8" key="1">
    <citation type="submission" date="2014-06" db="EMBL/GenBank/DDBJ databases">
        <title>Genomes of Alteromonas australica, a world apart.</title>
        <authorList>
            <person name="Gonzaga A."/>
            <person name="Lopez-Perez M."/>
            <person name="Rodriguez-Valera F."/>
        </authorList>
    </citation>
    <scope>NUCLEOTIDE SEQUENCE [LARGE SCALE GENOMIC DNA]</scope>
    <source>
        <strain evidence="7 8">H 17</strain>
    </source>
</reference>
<evidence type="ECO:0000256" key="4">
    <source>
        <dbReference type="PROSITE-ProRule" id="PRU00284"/>
    </source>
</evidence>
<dbReference type="AlphaFoldDB" id="A0A075P003"/>
<dbReference type="InterPro" id="IPR004090">
    <property type="entry name" value="Chemotax_Me-accpt_rcpt"/>
</dbReference>
<dbReference type="EMBL" id="CP008849">
    <property type="protein sequence ID" value="AIG00215.1"/>
    <property type="molecule type" value="Genomic_DNA"/>
</dbReference>
<keyword evidence="5" id="KW-0472">Membrane</keyword>
<dbReference type="GO" id="GO:0016020">
    <property type="term" value="C:membrane"/>
    <property type="evidence" value="ECO:0007669"/>
    <property type="project" value="UniProtKB-SubCell"/>
</dbReference>
<dbReference type="SMART" id="SM00283">
    <property type="entry name" value="MA"/>
    <property type="match status" value="1"/>
</dbReference>
<gene>
    <name evidence="7" type="ORF">EP13_16860</name>
</gene>
<dbReference type="Gene3D" id="6.10.340.10">
    <property type="match status" value="1"/>
</dbReference>
<evidence type="ECO:0000256" key="5">
    <source>
        <dbReference type="SAM" id="Phobius"/>
    </source>
</evidence>
<sequence>MLNTVNARVLTGYASVLFVTLLAAAVLTLNNREVARHVNMFVSETLPALKHIDNIKANTKSMVLIGYSLYGYTLEASEFDEQFDRIKGSTLAAFYSLGYTDNDDLLQDYEALSFSLNALFETMTADSVNWDVARSDLQRITQLASQFQQGLDEVRVSVAKAANSRTAEIEAQLFSSQIVVYSLIVILSTVVLIAFWLTKRSIAQPIACMADELDELAKTRNLVTVLPAHSTQELNRMTDSLQGLVNVFDAGLKDVREAATGIDNATLVLTQSSSASTTSVANLRLEIDALVVIMDALHEGMSQSLTRSEVAAQVAQQSAGDVRLGRENVQQTATAISDLTADIEQTADILVTLQNEGENVSSVVKTIADIAAQTNLLALNAAIEAARAGESGRGFAVVADEVRTLAARTHQSTLEINDILEKIVTAIQRAGATMSSNQDKAHFSVSLANELVDSLTEGEATISSLVAVSQEAATLASQSQQQVENVKAVVDKFNGLGSDISGNNEQVEKASGTLIQLASNLNILTNKFKLS</sequence>
<dbReference type="PANTHER" id="PTHR32089:SF112">
    <property type="entry name" value="LYSOZYME-LIKE PROTEIN-RELATED"/>
    <property type="match status" value="1"/>
</dbReference>
<evidence type="ECO:0000256" key="1">
    <source>
        <dbReference type="ARBA" id="ARBA00004370"/>
    </source>
</evidence>
<protein>
    <submittedName>
        <fullName evidence="7">Chemotaxis protein</fullName>
    </submittedName>
</protein>
<dbReference type="eggNOG" id="COG0840">
    <property type="taxonomic scope" value="Bacteria"/>
</dbReference>
<evidence type="ECO:0000256" key="2">
    <source>
        <dbReference type="ARBA" id="ARBA00023224"/>
    </source>
</evidence>
<proteinExistence type="inferred from homology"/>
<dbReference type="KEGG" id="aal:EP13_16860"/>
<dbReference type="GO" id="GO:0004888">
    <property type="term" value="F:transmembrane signaling receptor activity"/>
    <property type="evidence" value="ECO:0007669"/>
    <property type="project" value="InterPro"/>
</dbReference>
<dbReference type="SUPFAM" id="SSF58104">
    <property type="entry name" value="Methyl-accepting chemotaxis protein (MCP) signaling domain"/>
    <property type="match status" value="1"/>
</dbReference>
<dbReference type="RefSeq" id="WP_044058229.1">
    <property type="nucleotide sequence ID" value="NZ_CBCSKJ010000007.1"/>
</dbReference>
<evidence type="ECO:0000313" key="7">
    <source>
        <dbReference type="EMBL" id="AIG00215.1"/>
    </source>
</evidence>
<feature type="domain" description="Methyl-accepting transducer" evidence="6">
    <location>
        <begin position="258"/>
        <end position="494"/>
    </location>
</feature>
<dbReference type="GeneID" id="78256552"/>
<evidence type="ECO:0000259" key="6">
    <source>
        <dbReference type="PROSITE" id="PS50111"/>
    </source>
</evidence>
<keyword evidence="5" id="KW-1133">Transmembrane helix</keyword>
<evidence type="ECO:0000313" key="8">
    <source>
        <dbReference type="Proteomes" id="UP000056090"/>
    </source>
</evidence>
<name>A0A075P003_9ALTE</name>